<dbReference type="InterPro" id="IPR024337">
    <property type="entry name" value="tRNA_splic_suSen54"/>
</dbReference>
<evidence type="ECO:0000256" key="3">
    <source>
        <dbReference type="SAM" id="MobiDB-lite"/>
    </source>
</evidence>
<evidence type="ECO:0000256" key="2">
    <source>
        <dbReference type="ARBA" id="ARBA00022694"/>
    </source>
</evidence>
<dbReference type="PANTHER" id="PTHR21027:SF1">
    <property type="entry name" value="TRNA-SPLICING ENDONUCLEASE SUBUNIT SEN54"/>
    <property type="match status" value="1"/>
</dbReference>
<dbReference type="GO" id="GO:0000214">
    <property type="term" value="C:tRNA-intron endonuclease complex"/>
    <property type="evidence" value="ECO:0007669"/>
    <property type="project" value="TreeGrafter"/>
</dbReference>
<evidence type="ECO:0000313" key="5">
    <source>
        <dbReference type="EMBL" id="OCB88503.1"/>
    </source>
</evidence>
<proteinExistence type="inferred from homology"/>
<comment type="caution">
    <text evidence="5">The sequence shown here is derived from an EMBL/GenBank/DDBJ whole genome shotgun (WGS) entry which is preliminary data.</text>
</comment>
<feature type="compositionally biased region" description="Low complexity" evidence="3">
    <location>
        <begin position="39"/>
        <end position="56"/>
    </location>
</feature>
<dbReference type="PANTHER" id="PTHR21027">
    <property type="entry name" value="TRNA-SPLICING ENDONUCLEASE SUBUNIT SEN54"/>
    <property type="match status" value="1"/>
</dbReference>
<feature type="region of interest" description="Disordered" evidence="3">
    <location>
        <begin position="1"/>
        <end position="78"/>
    </location>
</feature>
<feature type="compositionally biased region" description="Polar residues" evidence="3">
    <location>
        <begin position="384"/>
        <end position="393"/>
    </location>
</feature>
<evidence type="ECO:0000256" key="1">
    <source>
        <dbReference type="ARBA" id="ARBA00005736"/>
    </source>
</evidence>
<protein>
    <recommendedName>
        <fullName evidence="4">tRNA-splicing endonuclease subunit Sen54 N-terminal domain-containing protein</fullName>
    </recommendedName>
</protein>
<feature type="domain" description="tRNA-splicing endonuclease subunit Sen54 N-terminal" evidence="4">
    <location>
        <begin position="91"/>
        <end position="177"/>
    </location>
</feature>
<name>A0A9Q5N989_SANBA</name>
<reference evidence="5" key="1">
    <citation type="submission" date="2016-06" db="EMBL/GenBank/DDBJ databases">
        <title>Draft Genome sequence of the fungus Inonotus baumii.</title>
        <authorList>
            <person name="Zhu H."/>
            <person name="Lin W."/>
        </authorList>
    </citation>
    <scope>NUCLEOTIDE SEQUENCE</scope>
    <source>
        <strain evidence="5">821</strain>
    </source>
</reference>
<feature type="region of interest" description="Disordered" evidence="3">
    <location>
        <begin position="376"/>
        <end position="400"/>
    </location>
</feature>
<gene>
    <name evidence="5" type="ORF">A7U60_g4317</name>
</gene>
<comment type="similarity">
    <text evidence="1">Belongs to the SEN54 family.</text>
</comment>
<feature type="region of interest" description="Disordered" evidence="3">
    <location>
        <begin position="130"/>
        <end position="149"/>
    </location>
</feature>
<organism evidence="5 6">
    <name type="scientific">Sanghuangporus baumii</name>
    <name type="common">Phellinus baumii</name>
    <dbReference type="NCBI Taxonomy" id="108892"/>
    <lineage>
        <taxon>Eukaryota</taxon>
        <taxon>Fungi</taxon>
        <taxon>Dikarya</taxon>
        <taxon>Basidiomycota</taxon>
        <taxon>Agaricomycotina</taxon>
        <taxon>Agaricomycetes</taxon>
        <taxon>Hymenochaetales</taxon>
        <taxon>Hymenochaetaceae</taxon>
        <taxon>Sanghuangporus</taxon>
    </lineage>
</organism>
<dbReference type="EMBL" id="LNZH02000177">
    <property type="protein sequence ID" value="OCB88503.1"/>
    <property type="molecule type" value="Genomic_DNA"/>
</dbReference>
<dbReference type="InterPro" id="IPR024336">
    <property type="entry name" value="tRNA_splic_suSen54_N"/>
</dbReference>
<dbReference type="AlphaFoldDB" id="A0A9Q5N989"/>
<accession>A0A9Q5N989</accession>
<feature type="compositionally biased region" description="Low complexity" evidence="3">
    <location>
        <begin position="139"/>
        <end position="148"/>
    </location>
</feature>
<dbReference type="GO" id="GO:0000379">
    <property type="term" value="P:tRNA-type intron splice site recognition and cleavage"/>
    <property type="evidence" value="ECO:0007669"/>
    <property type="project" value="TreeGrafter"/>
</dbReference>
<evidence type="ECO:0000259" key="4">
    <source>
        <dbReference type="Pfam" id="PF12928"/>
    </source>
</evidence>
<keyword evidence="6" id="KW-1185">Reference proteome</keyword>
<sequence>MDDQYERPSFTVPKVDENALGDVEQSSDEDDGGPDWTRLAALAPSSSTSSSKAIIPKRGDKEFEPTGGSDRGGKGTNLQQHKLERAREAMFSALDVERTVSSKVASYAVWRPEASRARILTARGNFLSTMGHNVPRNHGTSASTSTGSEARKKIEKAVELLPEEALYLIERGSLFCWSRLDREMSEEGTPISLQQAYAEMIGKEDLTLERYQVYAYLKRLGYTVTRARPPDPYYATASQNSSVAFRNSLSGVLARIASIILCPFRLLFASNSGRIDWWRPLKSGPVHRFLSYSSIFSALRFIPCGYSRPRLRMLEGPSQSSPYEVFFHLYKPTTPYRKTAPSPPDYSVIVVDARKTPIPTLRELCGLFEQLPELPPPIPRKRSVQSSQTTSLTKKGPEPEKSVAMASSLYTRLHNLFRWLLRLCRSTSEKDKSSPGSSRRPNPFQMLRLGKKMIVVAAVDAGMISFFRFYQGSFDDWPMV</sequence>
<evidence type="ECO:0000313" key="6">
    <source>
        <dbReference type="Proteomes" id="UP000757232"/>
    </source>
</evidence>
<keyword evidence="2" id="KW-0819">tRNA processing</keyword>
<dbReference type="OrthoDB" id="408683at2759"/>
<dbReference type="Pfam" id="PF12928">
    <property type="entry name" value="tRNA_int_end_N2"/>
    <property type="match status" value="1"/>
</dbReference>
<dbReference type="Proteomes" id="UP000757232">
    <property type="component" value="Unassembled WGS sequence"/>
</dbReference>